<keyword evidence="1" id="KW-0472">Membrane</keyword>
<feature type="transmembrane region" description="Helical" evidence="1">
    <location>
        <begin position="34"/>
        <end position="53"/>
    </location>
</feature>
<dbReference type="RefSeq" id="WP_044842493.1">
    <property type="nucleotide sequence ID" value="NZ_CP059733.1"/>
</dbReference>
<dbReference type="KEGG" id="tvd:SG34_028550"/>
<reference evidence="2 3" key="2">
    <citation type="journal article" date="2022" name="Mar. Drugs">
        <title>Bioassay-Guided Fractionation Leads to the Detection of Cholic Acid Generated by the Rare Thalassomonas sp.</title>
        <authorList>
            <person name="Pheiffer F."/>
            <person name="Schneider Y.K."/>
            <person name="Hansen E.H."/>
            <person name="Andersen J.H."/>
            <person name="Isaksson J."/>
            <person name="Busche T."/>
            <person name="R C."/>
            <person name="Kalinowski J."/>
            <person name="Zyl L.V."/>
            <person name="Trindade M."/>
        </authorList>
    </citation>
    <scope>NUCLEOTIDE SEQUENCE [LARGE SCALE GENOMIC DNA]</scope>
    <source>
        <strain evidence="2 3">XOM25</strain>
    </source>
</reference>
<keyword evidence="3" id="KW-1185">Reference proteome</keyword>
<feature type="transmembrane region" description="Helical" evidence="1">
    <location>
        <begin position="60"/>
        <end position="81"/>
    </location>
</feature>
<dbReference type="EMBL" id="CP059733">
    <property type="protein sequence ID" value="WDE05198.1"/>
    <property type="molecule type" value="Genomic_DNA"/>
</dbReference>
<organism evidence="2 3">
    <name type="scientific">Thalassomonas viridans</name>
    <dbReference type="NCBI Taxonomy" id="137584"/>
    <lineage>
        <taxon>Bacteria</taxon>
        <taxon>Pseudomonadati</taxon>
        <taxon>Pseudomonadota</taxon>
        <taxon>Gammaproteobacteria</taxon>
        <taxon>Alteromonadales</taxon>
        <taxon>Colwelliaceae</taxon>
        <taxon>Thalassomonas</taxon>
    </lineage>
</organism>
<evidence type="ECO:0000313" key="2">
    <source>
        <dbReference type="EMBL" id="WDE05198.1"/>
    </source>
</evidence>
<gene>
    <name evidence="2" type="ORF">SG34_028550</name>
</gene>
<keyword evidence="1" id="KW-1133">Transmembrane helix</keyword>
<feature type="transmembrane region" description="Helical" evidence="1">
    <location>
        <begin position="101"/>
        <end position="123"/>
    </location>
</feature>
<evidence type="ECO:0000313" key="3">
    <source>
        <dbReference type="Proteomes" id="UP000032352"/>
    </source>
</evidence>
<keyword evidence="1" id="KW-0812">Transmembrane</keyword>
<dbReference type="Proteomes" id="UP000032352">
    <property type="component" value="Chromosome"/>
</dbReference>
<accession>A0AAE9Z4P0</accession>
<name>A0AAE9Z4P0_9GAMM</name>
<evidence type="ECO:0000256" key="1">
    <source>
        <dbReference type="SAM" id="Phobius"/>
    </source>
</evidence>
<sequence length="132" mass="14677">MKFKCAGFILAMFSLIGIGVMAFSGFENKPLLNIFSYLAVFVLIPAYGAYDVWHKRRKGLLAALLFFASQSIREIGGESWFPYFPPVSLGVPFGDFSDGQGYLVDFFAIAMAMLLAFLLWRLLAADNTVKPD</sequence>
<proteinExistence type="predicted"/>
<dbReference type="AlphaFoldDB" id="A0AAE9Z4P0"/>
<protein>
    <submittedName>
        <fullName evidence="2">Uncharacterized protein</fullName>
    </submittedName>
</protein>
<reference evidence="2 3" key="1">
    <citation type="journal article" date="2015" name="Genome Announc.">
        <title>Draft Genome Sequences of Marine Isolates of Thalassomonas viridans and Thalassomonas actiniarum.</title>
        <authorList>
            <person name="Olonade I."/>
            <person name="van Zyl L.J."/>
            <person name="Trindade M."/>
        </authorList>
    </citation>
    <scope>NUCLEOTIDE SEQUENCE [LARGE SCALE GENOMIC DNA]</scope>
    <source>
        <strain evidence="2 3">XOM25</strain>
    </source>
</reference>